<dbReference type="InterPro" id="IPR008949">
    <property type="entry name" value="Isoprenoid_synthase_dom_sf"/>
</dbReference>
<evidence type="ECO:0000313" key="1">
    <source>
        <dbReference type="EMBL" id="KAG0590542.1"/>
    </source>
</evidence>
<accession>A0A8T0J5N2</accession>
<proteinExistence type="predicted"/>
<dbReference type="SUPFAM" id="SSF48576">
    <property type="entry name" value="Terpenoid synthases"/>
    <property type="match status" value="1"/>
</dbReference>
<sequence>MDSVISLPPLLSMIIDGLPPQQQSEYVYEAEERLNHFVDRYHHVNSLDSYCRVGLSYASYMYPNTISVDRVVAISVNYAIGFLLDDLFIDSPDPFLLDQYGIDRSACETPDAMLLYFDHLDAVFSQQHAPRNLIETMMWESGRDILGLSNQEYWFDCFVQAVMEHRNVSVASHADLVSGRTGCFGDLASYTKMRAGNMGGEFIQLMMEFANNSYIPNEMRSNEFLQKVTSTTSVHLGYTNDVYSYHKESSLEANPRNLITVLMECEGKPVAESVHRAVELVKEYGRMILEMEAEAAKWGLEKHMEDIKALIAGNVYYGCMDPRYRQSDSVYLEHRDMTVDWKIAPLFKVSTRRMATVKELQVTSFCAEVQLKARSCGVKRLQIKCSRVKQPLVGCTQVKRFPIGKLLGIVGG</sequence>
<dbReference type="Proteomes" id="UP000822688">
    <property type="component" value="Chromosome 1"/>
</dbReference>
<dbReference type="Pfam" id="PF19086">
    <property type="entry name" value="Terpene_syn_C_2"/>
    <property type="match status" value="1"/>
</dbReference>
<dbReference type="EMBL" id="CM026421">
    <property type="protein sequence ID" value="KAG0590542.1"/>
    <property type="molecule type" value="Genomic_DNA"/>
</dbReference>
<dbReference type="Gene3D" id="1.10.600.10">
    <property type="entry name" value="Farnesyl Diphosphate Synthase"/>
    <property type="match status" value="1"/>
</dbReference>
<reference evidence="1" key="1">
    <citation type="submission" date="2020-06" db="EMBL/GenBank/DDBJ databases">
        <title>WGS assembly of Ceratodon purpureus strain R40.</title>
        <authorList>
            <person name="Carey S.B."/>
            <person name="Jenkins J."/>
            <person name="Shu S."/>
            <person name="Lovell J.T."/>
            <person name="Sreedasyam A."/>
            <person name="Maumus F."/>
            <person name="Tiley G.P."/>
            <person name="Fernandez-Pozo N."/>
            <person name="Barry K."/>
            <person name="Chen C."/>
            <person name="Wang M."/>
            <person name="Lipzen A."/>
            <person name="Daum C."/>
            <person name="Saski C.A."/>
            <person name="Payton A.C."/>
            <person name="Mcbreen J.C."/>
            <person name="Conrad R.E."/>
            <person name="Kollar L.M."/>
            <person name="Olsson S."/>
            <person name="Huttunen S."/>
            <person name="Landis J.B."/>
            <person name="Wickett N.J."/>
            <person name="Johnson M.G."/>
            <person name="Rensing S.A."/>
            <person name="Grimwood J."/>
            <person name="Schmutz J."/>
            <person name="Mcdaniel S.F."/>
        </authorList>
    </citation>
    <scope>NUCLEOTIDE SEQUENCE</scope>
    <source>
        <strain evidence="1">R40</strain>
    </source>
</reference>
<comment type="caution">
    <text evidence="1">The sequence shown here is derived from an EMBL/GenBank/DDBJ whole genome shotgun (WGS) entry which is preliminary data.</text>
</comment>
<organism evidence="1 2">
    <name type="scientific">Ceratodon purpureus</name>
    <name type="common">Fire moss</name>
    <name type="synonym">Dicranum purpureum</name>
    <dbReference type="NCBI Taxonomy" id="3225"/>
    <lineage>
        <taxon>Eukaryota</taxon>
        <taxon>Viridiplantae</taxon>
        <taxon>Streptophyta</taxon>
        <taxon>Embryophyta</taxon>
        <taxon>Bryophyta</taxon>
        <taxon>Bryophytina</taxon>
        <taxon>Bryopsida</taxon>
        <taxon>Dicranidae</taxon>
        <taxon>Pseudoditrichales</taxon>
        <taxon>Ditrichaceae</taxon>
        <taxon>Ceratodon</taxon>
    </lineage>
</organism>
<evidence type="ECO:0008006" key="3">
    <source>
        <dbReference type="Google" id="ProtNLM"/>
    </source>
</evidence>
<protein>
    <recommendedName>
        <fullName evidence="3">Terpene synthase</fullName>
    </recommendedName>
</protein>
<dbReference type="AlphaFoldDB" id="A0A8T0J5N2"/>
<evidence type="ECO:0000313" key="2">
    <source>
        <dbReference type="Proteomes" id="UP000822688"/>
    </source>
</evidence>
<name>A0A8T0J5N2_CERPU</name>
<keyword evidence="2" id="KW-1185">Reference proteome</keyword>
<gene>
    <name evidence="1" type="ORF">KC19_1G107700</name>
</gene>